<proteinExistence type="predicted"/>
<sequence length="794" mass="87562">MHKIQQRHPPPAIKPAQGPPSPALSLFAGERGRVLTALISPMFIDDDEFGDFNFVASAAPDQQEDDEWGDFVATSLQSDQGFSLFVENSPDPIRPKGWEKPKGALPLSLFGDEETEEEPEPVLDGGSLFGSNGFRSSSKFEKDGAGLKDLIASLYVQEVKDPDLGGGEDEFDEGGWEFKEASSMGNGTQEGEIVVDVNNGEVLTAAGRLGNHQGNDVAQNHWNLDGSKQTKCFENGNGVNSKMEHADTNGDEKGWNVKDVNGSLVQQKNPDSKPQVPATGDKTQGAMNMWENGMDEFSIFNFSNGHIDSTLQSVEFTEYTSNASVGIETSQMNTSFQGAPKKWESNMDEFAIFTQTNGKGDMNRQNGNLNEFSSEPAYLGFATNNIFSSFDIITDSNVKHGQEFAVGTKFGPEYKECTSTSNPVSITINDDSDFDESNWEFHDASEETRLETNHSTAFKAEHNSTDDNQNNVLSLYNRLKEAAFCLAGHHLDDLKEAHEGAVLVGEQAKAIKLNEEIQVVSEKINQNDLAIDDVKMKYPSKHVCASQLLEVMKEQHVEPFVQGFHLAEQISLAEKDLASAIKLLEHTTLVLHVLALASRAIQQVYLLAWSRLADVCARELQHGAMIWKESVQKNVHKQILSRGSQYFVALGEIYRVAEILKATLKLYKPWTLLNELPSSHIATNLKMCEEAWSKPGLESALETISEMVDLNDTTLAKELLKSIKFIEGLDESALQNHLSGHGKQICRLSMLPTGMIQGLNGVEWNGEHYILTVANMWANKASSDPPQLPNINIS</sequence>
<protein>
    <submittedName>
        <fullName evidence="4">Uncharacterized protein LOC120249562</fullName>
    </submittedName>
</protein>
<feature type="region of interest" description="Disordered" evidence="1">
    <location>
        <begin position="1"/>
        <end position="21"/>
    </location>
</feature>
<feature type="compositionally biased region" description="Pro residues" evidence="1">
    <location>
        <begin position="8"/>
        <end position="21"/>
    </location>
</feature>
<evidence type="ECO:0000313" key="3">
    <source>
        <dbReference type="Proteomes" id="UP001515500"/>
    </source>
</evidence>
<evidence type="ECO:0000259" key="2">
    <source>
        <dbReference type="Pfam" id="PF25999"/>
    </source>
</evidence>
<evidence type="ECO:0000313" key="4">
    <source>
        <dbReference type="RefSeq" id="XP_039114048.1"/>
    </source>
</evidence>
<gene>
    <name evidence="4" type="primary">LOC120249562</name>
</gene>
<dbReference type="PANTHER" id="PTHR35701">
    <property type="entry name" value="OS11G0148400 PROTEIN"/>
    <property type="match status" value="1"/>
</dbReference>
<reference evidence="4" key="1">
    <citation type="submission" date="2025-08" db="UniProtKB">
        <authorList>
            <consortium name="RefSeq"/>
        </authorList>
    </citation>
    <scope>IDENTIFICATION</scope>
</reference>
<dbReference type="AlphaFoldDB" id="A0AB40AGW5"/>
<dbReference type="Proteomes" id="UP001515500">
    <property type="component" value="Chromosome 19"/>
</dbReference>
<organism evidence="3 4">
    <name type="scientific">Dioscorea cayennensis subsp. rotundata</name>
    <name type="common">White Guinea yam</name>
    <name type="synonym">Dioscorea rotundata</name>
    <dbReference type="NCBI Taxonomy" id="55577"/>
    <lineage>
        <taxon>Eukaryota</taxon>
        <taxon>Viridiplantae</taxon>
        <taxon>Streptophyta</taxon>
        <taxon>Embryophyta</taxon>
        <taxon>Tracheophyta</taxon>
        <taxon>Spermatophyta</taxon>
        <taxon>Magnoliopsida</taxon>
        <taxon>Liliopsida</taxon>
        <taxon>Dioscoreales</taxon>
        <taxon>Dioscoreaceae</taxon>
        <taxon>Dioscorea</taxon>
    </lineage>
</organism>
<name>A0AB40AGW5_DIOCR</name>
<dbReference type="Pfam" id="PF25999">
    <property type="entry name" value="SYNRG_C"/>
    <property type="match status" value="1"/>
</dbReference>
<dbReference type="InterPro" id="IPR059024">
    <property type="entry name" value="SYNRG_C"/>
</dbReference>
<accession>A0AB40AGW5</accession>
<dbReference type="PANTHER" id="PTHR35701:SF1">
    <property type="entry name" value="OS11G0148400 PROTEIN"/>
    <property type="match status" value="1"/>
</dbReference>
<keyword evidence="3" id="KW-1185">Reference proteome</keyword>
<feature type="domain" description="Synergin gamma C-terminal" evidence="2">
    <location>
        <begin position="602"/>
        <end position="788"/>
    </location>
</feature>
<evidence type="ECO:0000256" key="1">
    <source>
        <dbReference type="SAM" id="MobiDB-lite"/>
    </source>
</evidence>
<dbReference type="GeneID" id="120249562"/>
<dbReference type="RefSeq" id="XP_039114048.1">
    <property type="nucleotide sequence ID" value="XM_039258114.1"/>
</dbReference>